<keyword evidence="2" id="KW-1185">Reference proteome</keyword>
<proteinExistence type="predicted"/>
<evidence type="ECO:0000313" key="2">
    <source>
        <dbReference type="Proteomes" id="UP000054248"/>
    </source>
</evidence>
<evidence type="ECO:0008006" key="3">
    <source>
        <dbReference type="Google" id="ProtNLM"/>
    </source>
</evidence>
<sequence>MSSQGQQQTVAYAPCPPDFKSHTIIISIATGDPNEPTLAGVKGDFPLVLDELTARTNGSFQVMTDFQLPQPIQNAQMLLPSARSVEESIKKVGDAMKPGDLCYVYFAGHAYQDTTRTAYMPLPSGERLDGKVGHLPKQHPP</sequence>
<accession>A0A0C3Q556</accession>
<reference evidence="2" key="2">
    <citation type="submission" date="2015-01" db="EMBL/GenBank/DDBJ databases">
        <title>Evolutionary Origins and Diversification of the Mycorrhizal Mutualists.</title>
        <authorList>
            <consortium name="DOE Joint Genome Institute"/>
            <consortium name="Mycorrhizal Genomics Consortium"/>
            <person name="Kohler A."/>
            <person name="Kuo A."/>
            <person name="Nagy L.G."/>
            <person name="Floudas D."/>
            <person name="Copeland A."/>
            <person name="Barry K.W."/>
            <person name="Cichocki N."/>
            <person name="Veneault-Fourrey C."/>
            <person name="LaButti K."/>
            <person name="Lindquist E.A."/>
            <person name="Lipzen A."/>
            <person name="Lundell T."/>
            <person name="Morin E."/>
            <person name="Murat C."/>
            <person name="Riley R."/>
            <person name="Ohm R."/>
            <person name="Sun H."/>
            <person name="Tunlid A."/>
            <person name="Henrissat B."/>
            <person name="Grigoriev I.V."/>
            <person name="Hibbett D.S."/>
            <person name="Martin F."/>
        </authorList>
    </citation>
    <scope>NUCLEOTIDE SEQUENCE [LARGE SCALE GENOMIC DNA]</scope>
    <source>
        <strain evidence="2">MUT 4182</strain>
    </source>
</reference>
<dbReference type="AlphaFoldDB" id="A0A0C3Q556"/>
<dbReference type="Gene3D" id="3.40.50.1460">
    <property type="match status" value="1"/>
</dbReference>
<evidence type="ECO:0000313" key="1">
    <source>
        <dbReference type="EMBL" id="KIO24225.1"/>
    </source>
</evidence>
<name>A0A0C3Q556_9AGAM</name>
<dbReference type="Proteomes" id="UP000054248">
    <property type="component" value="Unassembled WGS sequence"/>
</dbReference>
<dbReference type="OrthoDB" id="3300386at2759"/>
<reference evidence="1 2" key="1">
    <citation type="submission" date="2014-04" db="EMBL/GenBank/DDBJ databases">
        <authorList>
            <consortium name="DOE Joint Genome Institute"/>
            <person name="Kuo A."/>
            <person name="Girlanda M."/>
            <person name="Perotto S."/>
            <person name="Kohler A."/>
            <person name="Nagy L.G."/>
            <person name="Floudas D."/>
            <person name="Copeland A."/>
            <person name="Barry K.W."/>
            <person name="Cichocki N."/>
            <person name="Veneault-Fourrey C."/>
            <person name="LaButti K."/>
            <person name="Lindquist E.A."/>
            <person name="Lipzen A."/>
            <person name="Lundell T."/>
            <person name="Morin E."/>
            <person name="Murat C."/>
            <person name="Sun H."/>
            <person name="Tunlid A."/>
            <person name="Henrissat B."/>
            <person name="Grigoriev I.V."/>
            <person name="Hibbett D.S."/>
            <person name="Martin F."/>
            <person name="Nordberg H.P."/>
            <person name="Cantor M.N."/>
            <person name="Hua S.X."/>
        </authorList>
    </citation>
    <scope>NUCLEOTIDE SEQUENCE [LARGE SCALE GENOMIC DNA]</scope>
    <source>
        <strain evidence="1 2">MUT 4182</strain>
    </source>
</reference>
<gene>
    <name evidence="1" type="ORF">M407DRAFT_26344</name>
</gene>
<dbReference type="EMBL" id="KN823065">
    <property type="protein sequence ID" value="KIO24225.1"/>
    <property type="molecule type" value="Genomic_DNA"/>
</dbReference>
<organism evidence="1 2">
    <name type="scientific">Tulasnella calospora MUT 4182</name>
    <dbReference type="NCBI Taxonomy" id="1051891"/>
    <lineage>
        <taxon>Eukaryota</taxon>
        <taxon>Fungi</taxon>
        <taxon>Dikarya</taxon>
        <taxon>Basidiomycota</taxon>
        <taxon>Agaricomycotina</taxon>
        <taxon>Agaricomycetes</taxon>
        <taxon>Cantharellales</taxon>
        <taxon>Tulasnellaceae</taxon>
        <taxon>Tulasnella</taxon>
    </lineage>
</organism>
<dbReference type="HOGENOM" id="CLU_1826700_0_0_1"/>
<protein>
    <recommendedName>
        <fullName evidence="3">Caspase family p20 domain-containing protein</fullName>
    </recommendedName>
</protein>